<dbReference type="PANTHER" id="PTHR45229">
    <property type="entry name" value="CONSTITUTIVE ORNITHINE DECARBOXYLASE"/>
    <property type="match status" value="1"/>
</dbReference>
<accession>A0ABW1VQK9</accession>
<dbReference type="NCBIfam" id="NF011603">
    <property type="entry name" value="PRK15029.1"/>
    <property type="match status" value="1"/>
</dbReference>
<sequence>MCDKNYLVVVNKAISTTTPLTPIEQTVEKITTSLFSKGEQVRFSANYAEATNYVSSTAPVDCVMLEWAPEKSAEITAFLKQLRIRHEKAPAFLLINSHQDNASVTAEVMGDVSETFLVLDDTTDFIVGRLQSAVARYEKVIMPPLMAAMMKYAKEKEYSWSAPGHQGGIGFCKTPVGRKFFDFYGENIFRTDMGIERACLGSMLDHTGAFGDSEKYIAGVFGADRSYSLVVGTSGANRTIMQACCTDQDIAICDRNSHKSIEQGLMLTGVHPVYMTPTRNAYGIIGPIPKAQMQPQALQAQIKQNRFASHAANPRPVYSVVTNCTYDGLIYNGDTIQHLLGQSCDRIHYDEAWFGYSRFNPIYKSFHAMRGDKAAHTADQPTIFATHSTHKLLNALSQASYIHIREGRGNVKPAQFSQAYMMHATTSPLYSIAASNDVAAAMMEGNQGVNLTTEVIEEAVEFRQAVARAYRDAEQNNDWFFKPWNAETVTCPRTGNRYAFADAPEELLVKEQSCWTLDPQDSWHGFNDLDENWVMLDPVKVSLLTPGLNGDGSLQDNGVPAALVTAYLSSLGIVPTRTTDFQVMFLFSMGVTKGKWATLMNSLISFKKHYDADALLSEVLPGLVETDPELYGTMTMQQLGQRMISFLKNHNPSEQLNKAYSTLPQMDMLPRDAYTQLVRDNTELVSIYDLAGRTAANSVIPYPPGIPMLMSGENFGDKNSPQIAYLQALQAWDDAFPGFEHETEGAEKEQGVYHVMCVKAV</sequence>
<dbReference type="Gene3D" id="3.90.100.10">
    <property type="entry name" value="Orn/Lys/Arg decarboxylase, C-terminal domain"/>
    <property type="match status" value="1"/>
</dbReference>
<keyword evidence="8" id="KW-1185">Reference proteome</keyword>
<evidence type="ECO:0000256" key="4">
    <source>
        <dbReference type="ARBA" id="ARBA00022898"/>
    </source>
</evidence>
<dbReference type="RefSeq" id="WP_343876682.1">
    <property type="nucleotide sequence ID" value="NZ_BAAAFW010000014.1"/>
</dbReference>
<proteinExistence type="inferred from homology"/>
<dbReference type="InterPro" id="IPR005308">
    <property type="entry name" value="OKR_de-COase_N"/>
</dbReference>
<keyword evidence="5 7" id="KW-0456">Lyase</keyword>
<protein>
    <submittedName>
        <fullName evidence="7">Arginine decarboxylase</fullName>
        <ecNumber evidence="7">4.1.1.19</ecNumber>
    </submittedName>
</protein>
<dbReference type="SUPFAM" id="SSF55904">
    <property type="entry name" value="Ornithine decarboxylase C-terminal domain"/>
    <property type="match status" value="1"/>
</dbReference>
<name>A0ABW1VQK9_9GAMM</name>
<keyword evidence="4" id="KW-0663">Pyridoxal phosphate</keyword>
<dbReference type="PIRSF" id="PIRSF009393">
    <property type="entry name" value="Orn_decarb"/>
    <property type="match status" value="1"/>
</dbReference>
<dbReference type="SUPFAM" id="SSF53383">
    <property type="entry name" value="PLP-dependent transferases"/>
    <property type="match status" value="1"/>
</dbReference>
<dbReference type="Proteomes" id="UP001596215">
    <property type="component" value="Unassembled WGS sequence"/>
</dbReference>
<dbReference type="InterPro" id="IPR015424">
    <property type="entry name" value="PyrdxlP-dep_Trfase"/>
</dbReference>
<evidence type="ECO:0000256" key="2">
    <source>
        <dbReference type="ARBA" id="ARBA00010671"/>
    </source>
</evidence>
<dbReference type="Pfam" id="PF03711">
    <property type="entry name" value="OKR_DC_1_C"/>
    <property type="match status" value="1"/>
</dbReference>
<dbReference type="InterPro" id="IPR011193">
    <property type="entry name" value="Orn/lys/arg_de-COase"/>
</dbReference>
<dbReference type="Gene3D" id="3.40.640.10">
    <property type="entry name" value="Type I PLP-dependent aspartate aminotransferase-like (Major domain)"/>
    <property type="match status" value="1"/>
</dbReference>
<comment type="similarity">
    <text evidence="2">Belongs to the Orn/Lys/Arg decarboxylase class-I family.</text>
</comment>
<comment type="caution">
    <text evidence="7">The sequence shown here is derived from an EMBL/GenBank/DDBJ whole genome shotgun (WGS) entry which is preliminary data.</text>
</comment>
<dbReference type="Gene3D" id="3.90.1150.10">
    <property type="entry name" value="Aspartate Aminotransferase, domain 1"/>
    <property type="match status" value="1"/>
</dbReference>
<dbReference type="InterPro" id="IPR015421">
    <property type="entry name" value="PyrdxlP-dep_Trfase_major"/>
</dbReference>
<dbReference type="InterPro" id="IPR000310">
    <property type="entry name" value="Orn/Lys/Arg_deCO2ase_major_dom"/>
</dbReference>
<keyword evidence="3" id="KW-0210">Decarboxylase</keyword>
<organism evidence="7 8">
    <name type="scientific">Tatumella punctata</name>
    <dbReference type="NCBI Taxonomy" id="399969"/>
    <lineage>
        <taxon>Bacteria</taxon>
        <taxon>Pseudomonadati</taxon>
        <taxon>Pseudomonadota</taxon>
        <taxon>Gammaproteobacteria</taxon>
        <taxon>Enterobacterales</taxon>
        <taxon>Erwiniaceae</taxon>
        <taxon>Tatumella</taxon>
    </lineage>
</organism>
<evidence type="ECO:0000259" key="6">
    <source>
        <dbReference type="PROSITE" id="PS00703"/>
    </source>
</evidence>
<evidence type="ECO:0000313" key="7">
    <source>
        <dbReference type="EMBL" id="MFC6362803.1"/>
    </source>
</evidence>
<evidence type="ECO:0000256" key="1">
    <source>
        <dbReference type="ARBA" id="ARBA00001933"/>
    </source>
</evidence>
<dbReference type="InterPro" id="IPR036633">
    <property type="entry name" value="Prn/Lys/Arg_de-COase_C_sf"/>
</dbReference>
<dbReference type="InterPro" id="IPR008286">
    <property type="entry name" value="Prn/Lys/Arg_de-COase_C"/>
</dbReference>
<comment type="cofactor">
    <cofactor evidence="1">
        <name>pyridoxal 5'-phosphate</name>
        <dbReference type="ChEBI" id="CHEBI:597326"/>
    </cofactor>
</comment>
<dbReference type="InterPro" id="IPR015422">
    <property type="entry name" value="PyrdxlP-dep_Trfase_small"/>
</dbReference>
<dbReference type="Gene3D" id="3.40.50.2300">
    <property type="match status" value="1"/>
</dbReference>
<reference evidence="8" key="1">
    <citation type="journal article" date="2019" name="Int. J. Syst. Evol. Microbiol.">
        <title>The Global Catalogue of Microorganisms (GCM) 10K type strain sequencing project: providing services to taxonomists for standard genome sequencing and annotation.</title>
        <authorList>
            <consortium name="The Broad Institute Genomics Platform"/>
            <consortium name="The Broad Institute Genome Sequencing Center for Infectious Disease"/>
            <person name="Wu L."/>
            <person name="Ma J."/>
        </authorList>
    </citation>
    <scope>NUCLEOTIDE SEQUENCE [LARGE SCALE GENOMIC DNA]</scope>
    <source>
        <strain evidence="8">CGMCC 4.1530</strain>
    </source>
</reference>
<dbReference type="Pfam" id="PF01276">
    <property type="entry name" value="OKR_DC_1"/>
    <property type="match status" value="1"/>
</dbReference>
<evidence type="ECO:0000256" key="3">
    <source>
        <dbReference type="ARBA" id="ARBA00022793"/>
    </source>
</evidence>
<evidence type="ECO:0000313" key="8">
    <source>
        <dbReference type="Proteomes" id="UP001596215"/>
    </source>
</evidence>
<dbReference type="PANTHER" id="PTHR45229:SF3">
    <property type="entry name" value="BIODEGRADATIVE ARGININE DECARBOXYLASE"/>
    <property type="match status" value="1"/>
</dbReference>
<gene>
    <name evidence="7" type="primary">adiA</name>
    <name evidence="7" type="ORF">ACFP73_11970</name>
</gene>
<dbReference type="CDD" id="cd00615">
    <property type="entry name" value="Orn_deC_like"/>
    <property type="match status" value="1"/>
</dbReference>
<feature type="domain" description="Orn/Lys/Arg decarboxylases family 1 pyridoxal-P attachment site" evidence="6">
    <location>
        <begin position="386"/>
        <end position="400"/>
    </location>
</feature>
<dbReference type="EMBL" id="JBHSUC010000015">
    <property type="protein sequence ID" value="MFC6362803.1"/>
    <property type="molecule type" value="Genomic_DNA"/>
</dbReference>
<dbReference type="GO" id="GO:0008792">
    <property type="term" value="F:arginine decarboxylase activity"/>
    <property type="evidence" value="ECO:0007669"/>
    <property type="project" value="UniProtKB-EC"/>
</dbReference>
<dbReference type="EC" id="4.1.1.19" evidence="7"/>
<dbReference type="PROSITE" id="PS00703">
    <property type="entry name" value="OKR_DC_1"/>
    <property type="match status" value="1"/>
</dbReference>
<evidence type="ECO:0000256" key="5">
    <source>
        <dbReference type="ARBA" id="ARBA00023239"/>
    </source>
</evidence>
<dbReference type="Pfam" id="PF03709">
    <property type="entry name" value="OKR_DC_1_N"/>
    <property type="match status" value="1"/>
</dbReference>